<keyword evidence="3 4" id="KW-0413">Isomerase</keyword>
<dbReference type="PANTHER" id="PTHR45779">
    <property type="entry name" value="PEPTIDYLPROLYL ISOMERASE"/>
    <property type="match status" value="1"/>
</dbReference>
<dbReference type="InterPro" id="IPR046357">
    <property type="entry name" value="PPIase_dom_sf"/>
</dbReference>
<dbReference type="GO" id="GO:0003755">
    <property type="term" value="F:peptidyl-prolyl cis-trans isomerase activity"/>
    <property type="evidence" value="ECO:0007669"/>
    <property type="project" value="UniProtKB-UniRule"/>
</dbReference>
<dbReference type="InterPro" id="IPR001179">
    <property type="entry name" value="PPIase_FKBP_dom"/>
</dbReference>
<dbReference type="Gene3D" id="3.10.50.40">
    <property type="match status" value="1"/>
</dbReference>
<dbReference type="PROSITE" id="PS51257">
    <property type="entry name" value="PROKAR_LIPOPROTEIN"/>
    <property type="match status" value="1"/>
</dbReference>
<evidence type="ECO:0000313" key="9">
    <source>
        <dbReference type="Proteomes" id="UP000224915"/>
    </source>
</evidence>
<keyword evidence="6" id="KW-0732">Signal</keyword>
<evidence type="ECO:0000259" key="7">
    <source>
        <dbReference type="PROSITE" id="PS50059"/>
    </source>
</evidence>
<feature type="chain" id="PRO_5038698531" description="Peptidyl-prolyl cis-trans isomerase" evidence="6">
    <location>
        <begin position="24"/>
        <end position="318"/>
    </location>
</feature>
<dbReference type="EC" id="5.2.1.8" evidence="5"/>
<comment type="caution">
    <text evidence="8">The sequence shown here is derived from an EMBL/GenBank/DDBJ whole genome shotgun (WGS) entry which is preliminary data.</text>
</comment>
<evidence type="ECO:0000256" key="4">
    <source>
        <dbReference type="PROSITE-ProRule" id="PRU00277"/>
    </source>
</evidence>
<evidence type="ECO:0000256" key="5">
    <source>
        <dbReference type="RuleBase" id="RU003915"/>
    </source>
</evidence>
<protein>
    <recommendedName>
        <fullName evidence="5">Peptidyl-prolyl cis-trans isomerase</fullName>
        <ecNumber evidence="5">5.2.1.8</ecNumber>
    </recommendedName>
</protein>
<comment type="similarity">
    <text evidence="5">Belongs to the FKBP-type PPIase family.</text>
</comment>
<dbReference type="AlphaFoldDB" id="A0A2A9CZD9"/>
<proteinExistence type="inferred from homology"/>
<sequence>MRHSVAAASLAALALLVTGCSTDGEEAEASSSASASEESATGGDIAIGNDAGFSASGAFGEKPTLTWETEEPSEELQVEIVSEGDGAAVAAGDVVVAHYLGQVFGSEDVFDNSYDRGASSAFSLNGVIEGWSTGLVGVPVGSRVLLTIPSDLGYGDEGSGDLIAGGDTLAFVVDVEAAVAADASGQADATPTDAEVPVTITGDLGSPVTEVVVADGAAEPEEMTVTVLAEGTGEPLGATDQLFAQYTLATWDNAESETTWPPEGPGITSAIPLGQGSAFDELEGIAIGSRVLLTIPAEGEDTQPLAVVIDLVDAMPGA</sequence>
<evidence type="ECO:0000256" key="2">
    <source>
        <dbReference type="ARBA" id="ARBA00023110"/>
    </source>
</evidence>
<evidence type="ECO:0000256" key="3">
    <source>
        <dbReference type="ARBA" id="ARBA00023235"/>
    </source>
</evidence>
<keyword evidence="9" id="KW-1185">Reference proteome</keyword>
<feature type="signal peptide" evidence="6">
    <location>
        <begin position="1"/>
        <end position="23"/>
    </location>
</feature>
<evidence type="ECO:0000313" key="8">
    <source>
        <dbReference type="EMBL" id="PFG19501.1"/>
    </source>
</evidence>
<dbReference type="InterPro" id="IPR044609">
    <property type="entry name" value="FKBP2/11"/>
</dbReference>
<evidence type="ECO:0000256" key="1">
    <source>
        <dbReference type="ARBA" id="ARBA00000971"/>
    </source>
</evidence>
<dbReference type="EMBL" id="PDJD01000001">
    <property type="protein sequence ID" value="PFG19501.1"/>
    <property type="molecule type" value="Genomic_DNA"/>
</dbReference>
<dbReference type="RefSeq" id="WP_169925878.1">
    <property type="nucleotide sequence ID" value="NZ_PDJD01000001.1"/>
</dbReference>
<dbReference type="SUPFAM" id="SSF54534">
    <property type="entry name" value="FKBP-like"/>
    <property type="match status" value="1"/>
</dbReference>
<name>A0A2A9CZD9_9MICO</name>
<keyword evidence="2 4" id="KW-0697">Rotamase</keyword>
<reference evidence="8 9" key="1">
    <citation type="submission" date="2017-10" db="EMBL/GenBank/DDBJ databases">
        <title>Sequencing the genomes of 1000 actinobacteria strains.</title>
        <authorList>
            <person name="Klenk H.-P."/>
        </authorList>
    </citation>
    <scope>NUCLEOTIDE SEQUENCE [LARGE SCALE GENOMIC DNA]</scope>
    <source>
        <strain evidence="8 9">DSM 21801</strain>
    </source>
</reference>
<feature type="domain" description="PPIase FKBP-type" evidence="7">
    <location>
        <begin position="92"/>
        <end position="179"/>
    </location>
</feature>
<accession>A0A2A9CZD9</accession>
<dbReference type="PROSITE" id="PS50059">
    <property type="entry name" value="FKBP_PPIASE"/>
    <property type="match status" value="1"/>
</dbReference>
<gene>
    <name evidence="8" type="ORF">ATL40_1065</name>
</gene>
<organism evidence="8 9">
    <name type="scientific">Serinibacter salmoneus</name>
    <dbReference type="NCBI Taxonomy" id="556530"/>
    <lineage>
        <taxon>Bacteria</taxon>
        <taxon>Bacillati</taxon>
        <taxon>Actinomycetota</taxon>
        <taxon>Actinomycetes</taxon>
        <taxon>Micrococcales</taxon>
        <taxon>Beutenbergiaceae</taxon>
        <taxon>Serinibacter</taxon>
    </lineage>
</organism>
<dbReference type="Proteomes" id="UP000224915">
    <property type="component" value="Unassembled WGS sequence"/>
</dbReference>
<evidence type="ECO:0000256" key="6">
    <source>
        <dbReference type="SAM" id="SignalP"/>
    </source>
</evidence>
<dbReference type="PANTHER" id="PTHR45779:SF7">
    <property type="entry name" value="PEPTIDYLPROLYL ISOMERASE"/>
    <property type="match status" value="1"/>
</dbReference>
<dbReference type="Pfam" id="PF00254">
    <property type="entry name" value="FKBP_C"/>
    <property type="match status" value="1"/>
</dbReference>
<comment type="catalytic activity">
    <reaction evidence="1 4 5">
        <text>[protein]-peptidylproline (omega=180) = [protein]-peptidylproline (omega=0)</text>
        <dbReference type="Rhea" id="RHEA:16237"/>
        <dbReference type="Rhea" id="RHEA-COMP:10747"/>
        <dbReference type="Rhea" id="RHEA-COMP:10748"/>
        <dbReference type="ChEBI" id="CHEBI:83833"/>
        <dbReference type="ChEBI" id="CHEBI:83834"/>
        <dbReference type="EC" id="5.2.1.8"/>
    </reaction>
</comment>